<sequence length="98" mass="10822">MKHKILFILPRLAGLTLLIGLASLVLFLLFKLLLLAIGISVLVLIAGKIISKARQKWAEGNGLEWSGNPYFTELQHNGSLQPITHHKRQGTPAIIPIH</sequence>
<keyword evidence="1" id="KW-0812">Transmembrane</keyword>
<evidence type="ECO:0000256" key="1">
    <source>
        <dbReference type="SAM" id="Phobius"/>
    </source>
</evidence>
<gene>
    <name evidence="2" type="ORF">LQ567_00250</name>
</gene>
<accession>A0ABS8PJB2</accession>
<proteinExistence type="predicted"/>
<evidence type="ECO:0000313" key="3">
    <source>
        <dbReference type="Proteomes" id="UP001199816"/>
    </source>
</evidence>
<dbReference type="RefSeq" id="WP_231001966.1">
    <property type="nucleotide sequence ID" value="NZ_JAJNEC010000001.1"/>
</dbReference>
<keyword evidence="1" id="KW-0472">Membrane</keyword>
<dbReference type="EMBL" id="JAJNEC010000001">
    <property type="protein sequence ID" value="MCD2421173.1"/>
    <property type="molecule type" value="Genomic_DNA"/>
</dbReference>
<dbReference type="Proteomes" id="UP001199816">
    <property type="component" value="Unassembled WGS sequence"/>
</dbReference>
<protein>
    <recommendedName>
        <fullName evidence="4">DUF4133 domain-containing protein</fullName>
    </recommendedName>
</protein>
<keyword evidence="3" id="KW-1185">Reference proteome</keyword>
<keyword evidence="1" id="KW-1133">Transmembrane helix</keyword>
<evidence type="ECO:0008006" key="4">
    <source>
        <dbReference type="Google" id="ProtNLM"/>
    </source>
</evidence>
<feature type="transmembrane region" description="Helical" evidence="1">
    <location>
        <begin position="12"/>
        <end position="45"/>
    </location>
</feature>
<reference evidence="2 3" key="1">
    <citation type="submission" date="2021-11" db="EMBL/GenBank/DDBJ databases">
        <title>Genomic of Niabella pedocola.</title>
        <authorList>
            <person name="Wu T."/>
        </authorList>
    </citation>
    <scope>NUCLEOTIDE SEQUENCE [LARGE SCALE GENOMIC DNA]</scope>
    <source>
        <strain evidence="2 3">JCM 31011</strain>
    </source>
</reference>
<evidence type="ECO:0000313" key="2">
    <source>
        <dbReference type="EMBL" id="MCD2421173.1"/>
    </source>
</evidence>
<comment type="caution">
    <text evidence="2">The sequence shown here is derived from an EMBL/GenBank/DDBJ whole genome shotgun (WGS) entry which is preliminary data.</text>
</comment>
<organism evidence="2 3">
    <name type="scientific">Niabella pedocola</name>
    <dbReference type="NCBI Taxonomy" id="1752077"/>
    <lineage>
        <taxon>Bacteria</taxon>
        <taxon>Pseudomonadati</taxon>
        <taxon>Bacteroidota</taxon>
        <taxon>Chitinophagia</taxon>
        <taxon>Chitinophagales</taxon>
        <taxon>Chitinophagaceae</taxon>
        <taxon>Niabella</taxon>
    </lineage>
</organism>
<name>A0ABS8PJB2_9BACT</name>